<feature type="transmembrane region" description="Helical" evidence="1">
    <location>
        <begin position="349"/>
        <end position="367"/>
    </location>
</feature>
<feature type="transmembrane region" description="Helical" evidence="1">
    <location>
        <begin position="395"/>
        <end position="415"/>
    </location>
</feature>
<feature type="transmembrane region" description="Helical" evidence="1">
    <location>
        <begin position="323"/>
        <end position="342"/>
    </location>
</feature>
<keyword evidence="3" id="KW-1185">Reference proteome</keyword>
<evidence type="ECO:0000313" key="2">
    <source>
        <dbReference type="EMBL" id="SOE82959.1"/>
    </source>
</evidence>
<evidence type="ECO:0008006" key="4">
    <source>
        <dbReference type="Google" id="ProtNLM"/>
    </source>
</evidence>
<feature type="transmembrane region" description="Helical" evidence="1">
    <location>
        <begin position="92"/>
        <end position="113"/>
    </location>
</feature>
<reference evidence="2 3" key="1">
    <citation type="submission" date="2017-09" db="EMBL/GenBank/DDBJ databases">
        <authorList>
            <person name="Varghese N."/>
            <person name="Submissions S."/>
        </authorList>
    </citation>
    <scope>NUCLEOTIDE SEQUENCE [LARGE SCALE GENOMIC DNA]</scope>
    <source>
        <strain evidence="2 3">OK806</strain>
    </source>
</reference>
<feature type="transmembrane region" description="Helical" evidence="1">
    <location>
        <begin position="167"/>
        <end position="196"/>
    </location>
</feature>
<evidence type="ECO:0000313" key="3">
    <source>
        <dbReference type="Proteomes" id="UP000219522"/>
    </source>
</evidence>
<dbReference type="EMBL" id="OCSU01000002">
    <property type="protein sequence ID" value="SOE82959.1"/>
    <property type="molecule type" value="Genomic_DNA"/>
</dbReference>
<keyword evidence="1" id="KW-0472">Membrane</keyword>
<feature type="transmembrane region" description="Helical" evidence="1">
    <location>
        <begin position="208"/>
        <end position="234"/>
    </location>
</feature>
<feature type="transmembrane region" description="Helical" evidence="1">
    <location>
        <begin position="254"/>
        <end position="273"/>
    </location>
</feature>
<name>A0A7Z7N5D0_9BURK</name>
<dbReference type="AlphaFoldDB" id="A0A7Z7N5D0"/>
<comment type="caution">
    <text evidence="2">The sequence shown here is derived from an EMBL/GenBank/DDBJ whole genome shotgun (WGS) entry which is preliminary data.</text>
</comment>
<evidence type="ECO:0000256" key="1">
    <source>
        <dbReference type="SAM" id="Phobius"/>
    </source>
</evidence>
<dbReference type="Proteomes" id="UP000219522">
    <property type="component" value="Unassembled WGS sequence"/>
</dbReference>
<keyword evidence="1" id="KW-1133">Transmembrane helix</keyword>
<proteinExistence type="predicted"/>
<accession>A0A7Z7N5D0</accession>
<feature type="transmembrane region" description="Helical" evidence="1">
    <location>
        <begin position="119"/>
        <end position="137"/>
    </location>
</feature>
<gene>
    <name evidence="2" type="ORF">SAMN05446927_6307</name>
</gene>
<dbReference type="RefSeq" id="WP_097190543.1">
    <property type="nucleotide sequence ID" value="NZ_OCSU01000002.1"/>
</dbReference>
<keyword evidence="1" id="KW-0812">Transmembrane</keyword>
<protein>
    <recommendedName>
        <fullName evidence="4">Glycosyltransferase RgtA/B/C/D-like domain-containing protein</fullName>
    </recommendedName>
</protein>
<organism evidence="2 3">
    <name type="scientific">Caballeronia arationis</name>
    <dbReference type="NCBI Taxonomy" id="1777142"/>
    <lineage>
        <taxon>Bacteria</taxon>
        <taxon>Pseudomonadati</taxon>
        <taxon>Pseudomonadota</taxon>
        <taxon>Betaproteobacteria</taxon>
        <taxon>Burkholderiales</taxon>
        <taxon>Burkholderiaceae</taxon>
        <taxon>Caballeronia</taxon>
    </lineage>
</organism>
<feature type="transmembrane region" description="Helical" evidence="1">
    <location>
        <begin position="21"/>
        <end position="40"/>
    </location>
</feature>
<feature type="transmembrane region" description="Helical" evidence="1">
    <location>
        <begin position="285"/>
        <end position="303"/>
    </location>
</feature>
<sequence>MEPAKKMHFDVVSASEKRLRNAFVALVVVIHCLMVLLPSVNQEFVFADGAQFFTTHDQGLLDRYFSYQANTLGLPWLAHIVAYVLPFQKLAVIRLLSVAGIVLLTAGFIRISRYQGRPVGINMLALLLLNPLIWTYSARATADFLPAALAIFAISLAIEAGRNVFLLLLSGALLGFASILKPHVFCVFLVLFGLLWTGRKRVSPWSPAAIVFLASMGMLAAYLAKVHEAFGFWIAPPRFQHIHALSTTNIGGNFVAYVGFLVMLTAPLSLIIPGIGKFLQRHWKLLLPLAIGLVLVFAVGIHGEGEMNLGPLDRFVPKSVQSGIFILLSMFFLAPVLVSQGVDDSNAHMRKAVGLAVLAALLVFSLSRPAQRYLLPLLPLFLLILPREALRKKTLIMVTLLIFASINVFIGYSQWCTGTAAIKMVQALQSAGLLDETDPGAIAGDVGNYFRAEHLGNARYVVVPGVVNNSRLTVRSGGPLGKAYSLVAVANGEHR</sequence>